<proteinExistence type="predicted"/>
<reference evidence="1 2" key="2">
    <citation type="submission" date="2018-11" db="EMBL/GenBank/DDBJ databases">
        <authorList>
            <consortium name="Pathogen Informatics"/>
        </authorList>
    </citation>
    <scope>NUCLEOTIDE SEQUENCE [LARGE SCALE GENOMIC DNA]</scope>
    <source>
        <strain evidence="1 2">Costa Rica</strain>
    </source>
</reference>
<dbReference type="WBParaSite" id="ACOC_0001278601-mRNA-1">
    <property type="protein sequence ID" value="ACOC_0001278601-mRNA-1"/>
    <property type="gene ID" value="ACOC_0001278601"/>
</dbReference>
<dbReference type="AlphaFoldDB" id="A0A0R3Q1B1"/>
<reference evidence="3" key="1">
    <citation type="submission" date="2017-02" db="UniProtKB">
        <authorList>
            <consortium name="WormBaseParasite"/>
        </authorList>
    </citation>
    <scope>IDENTIFICATION</scope>
</reference>
<gene>
    <name evidence="1" type="ORF">ACOC_LOCUS12787</name>
</gene>
<evidence type="ECO:0000313" key="1">
    <source>
        <dbReference type="EMBL" id="VDM64372.1"/>
    </source>
</evidence>
<name>A0A0R3Q1B1_ANGCS</name>
<dbReference type="Proteomes" id="UP000267027">
    <property type="component" value="Unassembled WGS sequence"/>
</dbReference>
<organism evidence="3">
    <name type="scientific">Angiostrongylus costaricensis</name>
    <name type="common">Nematode worm</name>
    <dbReference type="NCBI Taxonomy" id="334426"/>
    <lineage>
        <taxon>Eukaryota</taxon>
        <taxon>Metazoa</taxon>
        <taxon>Ecdysozoa</taxon>
        <taxon>Nematoda</taxon>
        <taxon>Chromadorea</taxon>
        <taxon>Rhabditida</taxon>
        <taxon>Rhabditina</taxon>
        <taxon>Rhabditomorpha</taxon>
        <taxon>Strongyloidea</taxon>
        <taxon>Metastrongylidae</taxon>
        <taxon>Angiostrongylus</taxon>
    </lineage>
</organism>
<evidence type="ECO:0000313" key="3">
    <source>
        <dbReference type="WBParaSite" id="ACOC_0001278601-mRNA-1"/>
    </source>
</evidence>
<protein>
    <submittedName>
        <fullName evidence="1 3">Uncharacterized protein</fullName>
    </submittedName>
</protein>
<dbReference type="EMBL" id="UYYA01005221">
    <property type="protein sequence ID" value="VDM64372.1"/>
    <property type="molecule type" value="Genomic_DNA"/>
</dbReference>
<sequence>MGGAEQLCKLASSVGFIDVPSALGHINFTRLVTETPIAVVIAAASLATSTASATLVTTTVATATTSTTRSTITLPQSTDKSRLTMGEVQSEFPKTYMDHGNFARSAKRLHVIV</sequence>
<accession>A0A0R3Q1B1</accession>
<evidence type="ECO:0000313" key="2">
    <source>
        <dbReference type="Proteomes" id="UP000267027"/>
    </source>
</evidence>
<keyword evidence="2" id="KW-1185">Reference proteome</keyword>